<sequence>MDNCSNTLGEAILGQHDSTSKLSDETLRLIVKLLKALDDEVTQLTLKPTQECHFVQKLAIDVWKCVFLQAYDVDDLNDESLGDAIALLFKVAS</sequence>
<comment type="caution">
    <text evidence="1">The sequence shown here is derived from an EMBL/GenBank/DDBJ whole genome shotgun (WGS) entry which is preliminary data.</text>
</comment>
<evidence type="ECO:0000313" key="2">
    <source>
        <dbReference type="Proteomes" id="UP001358586"/>
    </source>
</evidence>
<reference evidence="1 2" key="1">
    <citation type="submission" date="2023-03" db="EMBL/GenBank/DDBJ databases">
        <title>WGS of Gossypium arboreum.</title>
        <authorList>
            <person name="Yu D."/>
        </authorList>
    </citation>
    <scope>NUCLEOTIDE SEQUENCE [LARGE SCALE GENOMIC DNA]</scope>
    <source>
        <tissue evidence="1">Leaf</tissue>
    </source>
</reference>
<gene>
    <name evidence="1" type="ORF">PVK06_049227</name>
</gene>
<name>A0ABR0MK26_GOSAR</name>
<dbReference type="EMBL" id="JARKNE010000013">
    <property type="protein sequence ID" value="KAK5772925.1"/>
    <property type="molecule type" value="Genomic_DNA"/>
</dbReference>
<organism evidence="1 2">
    <name type="scientific">Gossypium arboreum</name>
    <name type="common">Tree cotton</name>
    <name type="synonym">Gossypium nanking</name>
    <dbReference type="NCBI Taxonomy" id="29729"/>
    <lineage>
        <taxon>Eukaryota</taxon>
        <taxon>Viridiplantae</taxon>
        <taxon>Streptophyta</taxon>
        <taxon>Embryophyta</taxon>
        <taxon>Tracheophyta</taxon>
        <taxon>Spermatophyta</taxon>
        <taxon>Magnoliopsida</taxon>
        <taxon>eudicotyledons</taxon>
        <taxon>Gunneridae</taxon>
        <taxon>Pentapetalae</taxon>
        <taxon>rosids</taxon>
        <taxon>malvids</taxon>
        <taxon>Malvales</taxon>
        <taxon>Malvaceae</taxon>
        <taxon>Malvoideae</taxon>
        <taxon>Gossypium</taxon>
    </lineage>
</organism>
<dbReference type="PANTHER" id="PTHR47242">
    <property type="entry name" value="TRAF-LIKE FAMILY PROTEIN"/>
    <property type="match status" value="1"/>
</dbReference>
<accession>A0ABR0MK26</accession>
<evidence type="ECO:0000313" key="1">
    <source>
        <dbReference type="EMBL" id="KAK5772925.1"/>
    </source>
</evidence>
<dbReference type="PANTHER" id="PTHR47242:SF2">
    <property type="entry name" value="FAMILY PROTEIN, PUTATIVE-RELATED"/>
    <property type="match status" value="1"/>
</dbReference>
<protein>
    <submittedName>
        <fullName evidence="1">Uncharacterized protein</fullName>
    </submittedName>
</protein>
<proteinExistence type="predicted"/>
<keyword evidence="2" id="KW-1185">Reference proteome</keyword>
<dbReference type="Proteomes" id="UP001358586">
    <property type="component" value="Chromosome 13"/>
</dbReference>